<accession>A0A0E9Q7B7</accession>
<reference evidence="2" key="1">
    <citation type="submission" date="2014-11" db="EMBL/GenBank/DDBJ databases">
        <authorList>
            <person name="Amaro Gonzalez C."/>
        </authorList>
    </citation>
    <scope>NUCLEOTIDE SEQUENCE</scope>
</reference>
<sequence length="35" mass="3991">MSSCTIQQNIGASPQSNEQQYQTWLTTFPDPQVYV</sequence>
<organism evidence="2">
    <name type="scientific">Anguilla anguilla</name>
    <name type="common">European freshwater eel</name>
    <name type="synonym">Muraena anguilla</name>
    <dbReference type="NCBI Taxonomy" id="7936"/>
    <lineage>
        <taxon>Eukaryota</taxon>
        <taxon>Metazoa</taxon>
        <taxon>Chordata</taxon>
        <taxon>Craniata</taxon>
        <taxon>Vertebrata</taxon>
        <taxon>Euteleostomi</taxon>
        <taxon>Actinopterygii</taxon>
        <taxon>Neopterygii</taxon>
        <taxon>Teleostei</taxon>
        <taxon>Anguilliformes</taxon>
        <taxon>Anguillidae</taxon>
        <taxon>Anguilla</taxon>
    </lineage>
</organism>
<proteinExistence type="predicted"/>
<evidence type="ECO:0000256" key="1">
    <source>
        <dbReference type="SAM" id="MobiDB-lite"/>
    </source>
</evidence>
<name>A0A0E9Q7B7_ANGAN</name>
<dbReference type="EMBL" id="GBXM01095918">
    <property type="protein sequence ID" value="JAH12659.1"/>
    <property type="molecule type" value="Transcribed_RNA"/>
</dbReference>
<protein>
    <submittedName>
        <fullName evidence="2">Uncharacterized protein</fullName>
    </submittedName>
</protein>
<reference evidence="2" key="2">
    <citation type="journal article" date="2015" name="Fish Shellfish Immunol.">
        <title>Early steps in the European eel (Anguilla anguilla)-Vibrio vulnificus interaction in the gills: Role of the RtxA13 toxin.</title>
        <authorList>
            <person name="Callol A."/>
            <person name="Pajuelo D."/>
            <person name="Ebbesson L."/>
            <person name="Teles M."/>
            <person name="MacKenzie S."/>
            <person name="Amaro C."/>
        </authorList>
    </citation>
    <scope>NUCLEOTIDE SEQUENCE</scope>
</reference>
<evidence type="ECO:0000313" key="2">
    <source>
        <dbReference type="EMBL" id="JAH12659.1"/>
    </source>
</evidence>
<dbReference type="AlphaFoldDB" id="A0A0E9Q7B7"/>
<feature type="region of interest" description="Disordered" evidence="1">
    <location>
        <begin position="1"/>
        <end position="21"/>
    </location>
</feature>